<accession>A0ABP1QMT5</accession>
<dbReference type="PROSITE" id="PS50181">
    <property type="entry name" value="FBOX"/>
    <property type="match status" value="1"/>
</dbReference>
<keyword evidence="3" id="KW-1185">Reference proteome</keyword>
<feature type="domain" description="F-box" evidence="1">
    <location>
        <begin position="19"/>
        <end position="65"/>
    </location>
</feature>
<protein>
    <recommendedName>
        <fullName evidence="1">F-box domain-containing protein</fullName>
    </recommendedName>
</protein>
<dbReference type="Proteomes" id="UP001642540">
    <property type="component" value="Unassembled WGS sequence"/>
</dbReference>
<dbReference type="InterPro" id="IPR036047">
    <property type="entry name" value="F-box-like_dom_sf"/>
</dbReference>
<gene>
    <name evidence="2" type="ORF">ODALV1_LOCUS13171</name>
</gene>
<proteinExistence type="predicted"/>
<evidence type="ECO:0000259" key="1">
    <source>
        <dbReference type="PROSITE" id="PS50181"/>
    </source>
</evidence>
<name>A0ABP1QMT5_9HEXA</name>
<sequence length="500" mass="58708">MSGTSKDPESETWSILVSPNTNYYLPPEIWAKIFHNLSANDLISVTHVCPEWKELLESERKYALLEQVLPLLNMHWSNILRCREVSKGAKKAVNHCLETYATNRHTYSFEHEESESRRHFNIVLGVIDFLYYNFSAIFMRPNRSVQNFLTHMGENRDPGKNLFVTRSIRVPLHFENDDDYTPVERMLTRFGHHVWDLTLRAERPRLDEAVEWGEEGRERRETFHVSSRKLPELLSLVPNIKRLDIRSWDPASSLPLVVGDIRPGQLPELPKLVTLSFDQWFKEESLPFTILRRYGPQLTTLIDTYYHSLLRLDDLTVTALNELFPSLKKLKVRLAYGSAVTKLTNVNWKLDELTIGFLRGPTLKEDLFNIVNNFRQTLVQLQINDKENNRNELRELVEDNISRELNTSPIEALLHLKILCLNIDFIQLDVYDWFWKLVPNIMSNLEEIHFRPWPCHVVEERTIDNTSANEIFQKMPNIQKILHWSRRNGGVLGLRVFTRN</sequence>
<dbReference type="SMART" id="SM00256">
    <property type="entry name" value="FBOX"/>
    <property type="match status" value="1"/>
</dbReference>
<dbReference type="Pfam" id="PF12937">
    <property type="entry name" value="F-box-like"/>
    <property type="match status" value="1"/>
</dbReference>
<dbReference type="InterPro" id="IPR001810">
    <property type="entry name" value="F-box_dom"/>
</dbReference>
<dbReference type="SUPFAM" id="SSF81383">
    <property type="entry name" value="F-box domain"/>
    <property type="match status" value="1"/>
</dbReference>
<organism evidence="2 3">
    <name type="scientific">Orchesella dallaii</name>
    <dbReference type="NCBI Taxonomy" id="48710"/>
    <lineage>
        <taxon>Eukaryota</taxon>
        <taxon>Metazoa</taxon>
        <taxon>Ecdysozoa</taxon>
        <taxon>Arthropoda</taxon>
        <taxon>Hexapoda</taxon>
        <taxon>Collembola</taxon>
        <taxon>Entomobryomorpha</taxon>
        <taxon>Entomobryoidea</taxon>
        <taxon>Orchesellidae</taxon>
        <taxon>Orchesellinae</taxon>
        <taxon>Orchesella</taxon>
    </lineage>
</organism>
<evidence type="ECO:0000313" key="2">
    <source>
        <dbReference type="EMBL" id="CAL8109022.1"/>
    </source>
</evidence>
<dbReference type="EMBL" id="CAXLJM020000040">
    <property type="protein sequence ID" value="CAL8109022.1"/>
    <property type="molecule type" value="Genomic_DNA"/>
</dbReference>
<comment type="caution">
    <text evidence="2">The sequence shown here is derived from an EMBL/GenBank/DDBJ whole genome shotgun (WGS) entry which is preliminary data.</text>
</comment>
<dbReference type="Gene3D" id="1.20.1280.50">
    <property type="match status" value="1"/>
</dbReference>
<evidence type="ECO:0000313" key="3">
    <source>
        <dbReference type="Proteomes" id="UP001642540"/>
    </source>
</evidence>
<dbReference type="CDD" id="cd09917">
    <property type="entry name" value="F-box_SF"/>
    <property type="match status" value="1"/>
</dbReference>
<reference evidence="2 3" key="1">
    <citation type="submission" date="2024-08" db="EMBL/GenBank/DDBJ databases">
        <authorList>
            <person name="Cucini C."/>
            <person name="Frati F."/>
        </authorList>
    </citation>
    <scope>NUCLEOTIDE SEQUENCE [LARGE SCALE GENOMIC DNA]</scope>
</reference>